<dbReference type="InterPro" id="IPR009081">
    <property type="entry name" value="PP-bd_ACP"/>
</dbReference>
<dbReference type="Gene3D" id="3.40.50.720">
    <property type="entry name" value="NAD(P)-binding Rossmann-like Domain"/>
    <property type="match status" value="2"/>
</dbReference>
<dbReference type="Gene3D" id="3.40.366.10">
    <property type="entry name" value="Malonyl-Coenzyme A Acyl Carrier Protein, domain 2"/>
    <property type="match status" value="1"/>
</dbReference>
<dbReference type="InterPro" id="IPR057326">
    <property type="entry name" value="KR_dom"/>
</dbReference>
<dbReference type="InterPro" id="IPR001227">
    <property type="entry name" value="Ac_transferase_dom_sf"/>
</dbReference>
<keyword evidence="4" id="KW-0511">Multifunctional enzyme</keyword>
<dbReference type="PROSITE" id="PS52004">
    <property type="entry name" value="KS3_2"/>
    <property type="match status" value="1"/>
</dbReference>
<dbReference type="InterPro" id="IPR020807">
    <property type="entry name" value="PKS_DH"/>
</dbReference>
<evidence type="ECO:0000256" key="2">
    <source>
        <dbReference type="ARBA" id="ARBA00022553"/>
    </source>
</evidence>
<dbReference type="InterPro" id="IPR020806">
    <property type="entry name" value="PKS_PP-bd"/>
</dbReference>
<dbReference type="SUPFAM" id="SSF52151">
    <property type="entry name" value="FabD/lysophospholipase-like"/>
    <property type="match status" value="1"/>
</dbReference>
<dbReference type="InterPro" id="IPR049552">
    <property type="entry name" value="PKS_DH_N"/>
</dbReference>
<dbReference type="Gene3D" id="3.40.47.10">
    <property type="match status" value="1"/>
</dbReference>
<dbReference type="InterPro" id="IPR016036">
    <property type="entry name" value="Malonyl_transacylase_ACP-bd"/>
</dbReference>
<dbReference type="Gene3D" id="3.10.129.110">
    <property type="entry name" value="Polyketide synthase dehydratase"/>
    <property type="match status" value="1"/>
</dbReference>
<dbReference type="SUPFAM" id="SSF55048">
    <property type="entry name" value="Probable ACP-binding domain of malonyl-CoA ACP transacylase"/>
    <property type="match status" value="1"/>
</dbReference>
<dbReference type="SMART" id="SM00823">
    <property type="entry name" value="PKS_PP"/>
    <property type="match status" value="1"/>
</dbReference>
<dbReference type="PANTHER" id="PTHR43775:SF29">
    <property type="entry name" value="ASPERFURANONE POLYKETIDE SYNTHASE AFOG-RELATED"/>
    <property type="match status" value="1"/>
</dbReference>
<dbReference type="Pfam" id="PF23114">
    <property type="entry name" value="NAD-bd_HRPKS_sdrA"/>
    <property type="match status" value="1"/>
</dbReference>
<dbReference type="PANTHER" id="PTHR43775">
    <property type="entry name" value="FATTY ACID SYNTHASE"/>
    <property type="match status" value="1"/>
</dbReference>
<evidence type="ECO:0000256" key="4">
    <source>
        <dbReference type="ARBA" id="ARBA00023268"/>
    </source>
</evidence>
<dbReference type="InterPro" id="IPR014043">
    <property type="entry name" value="Acyl_transferase_dom"/>
</dbReference>
<dbReference type="InterPro" id="IPR014030">
    <property type="entry name" value="Ketoacyl_synth_N"/>
</dbReference>
<dbReference type="CDD" id="cd00833">
    <property type="entry name" value="PKS"/>
    <property type="match status" value="1"/>
</dbReference>
<sequence>MASQHNLHSPSAKSAPQYDPAMPIAVVGLSCRFPDTATSPQKFWDFLVNARCALKDIPKDRFNIDAFWHPDSKRHGSINVRGGYFLEQNIAAFDAPFFSLTAAEAVSTDPQQRLLLETAYEAIENAGICMSQLAGSQASCYVGSFMKDYQPLAAIDAENLPVYGSTGHSTAFLSNRISHFFDLRGPSMTLDTGCSGSSVAFHLACESIRTGEATVALAGGVGAILAPDPIMSMGQLNFLSPDSKCYSFDHRANGYARGEGFSILVLKSLDDAIRDNDTIRAVVRASSVCQDGKTPGITLPSSDAQADLIASTYRKARLSMLDTQYFEAHGTGTTAGDAAELRAIGRTIGANRRPGETILCGSVKPNIGHLEGCAGLAGILKAIMAVEQGLIPQNLWFEKPSPENDLDAYRVTIPTELTTWPTHGIRRASINCFGFGGTLAHVIIDDAASYLRNHGLVGNHNVLSIDSISPSEASSDMSFEIIHGIAEPESTTSPKLYVWSSPEQSGVTRLMNTTHSYLDGFHRPDLVDEELASNLSYTLCSRRSTFAWRSFSVATSTTDLHTALGSSLTAPTVQRSTDNPKIAFVFNGQGGHWGRMGHELLVYDTYRQSIAAADRYMQSLGAPWSALTELSRNQYDSKLDQAEYSQPLCTVLQVAIVDLLCSWDVKPVSVIGHSSGEIAAAYASHRISREDAWCLAYHRGRGSAALARDPDVQGSMMAVGLSRHEAEQAIKDSGVSDVVVACINSPKNVTLSGNAAGIEKLRAQLDADGVFARLLKVECPYHSPYMRKVVDKYTDAIKHIRPTAKPENGAPRMFSTVYPNERQLDLGPSYWISNLISPVEFTAALEKLMAYNLDTKRYHEASHRADIIVEIGPHATLQSSIRQIFEGMGQPQPIYASTLIRNKHSAQSLLSAMGTIWAHGYPVSLSSLCRNGSTDSKLITDLPPYPWNHSKLYWHEARASAAYRFRKLPRLDLVGALTPDSNNIDMKWRNTIRVKEMPWVLDHQVQGTVLYPAAGMLCMVLEAARQILDTEQVVQGFELQNVKIGKAMIIPTTPQGLETSLTIRPKDTASPASLPQSTLIHAFHITARLGEQPWQEHCSGEFRVLYKDTKLTQLHWTKRQEIYKQSCVDATPVAPADVYAKFEATGLKYGPMFQTVHQLKLSPSGVVTATIRIPDTKSSLPENFEQPHLLHPTTLDGLFQTVVLTASDSMVPTSIERIYVSADLPQNTGGTFRGYATSSQHGLRGVKGNMIFGNEDFSAPKVILEGVGYTRFDAPTEASNASTFIDPKAKLCSAFVWNEDVNLGTKSISTSLSHDTSIDDFLLHYCSILAHKTPKGSVLEVGQRSMPFVESMLLHSLHSAETAPPFFQYNVTNTNDNGKRICEKLENWAGHLEFRPLQIHKDPQEQGYVANTYHLLIFNVDSVQLEDAGVVLDNLRLLLNMDAKIILLQQNTTGARSDWNPTITNELLAARGFNSIHQRFQRDGFAVICGLVRPQSSPSLQVADAVDEIILVQPTEVSQAINALTDAVKAELLSQGHSAVVMDVETATTACKDRKCISLLELERPFISGMSEHDFQAFRQLTMHSSGTLWLTRGAQIECSRPDLAPVHGIFRSMRNEDSGLALYTLDLDCEDESRSAAKNVVAVFRSVFVEEYDREEYEYAVRDGKVMIPRVKEMNNMNELLQVECGREAKLVQTSFEQEPGPLSLDIGAAGQYDSLRFVVDEQMMTTELADDEVEVSIKAVHLRSVDYHTFSGQTTNTVLGQFAAGFISRLPPTKQGSRATFSDLLLGDRVVIFEPSGGLVRNRVRVPRSSVKLLPQGVQYEEACALSHDAVVSHKVLGPHAHATSILLLCTTNETALSLIRYISMSHQHESTRVWIVVKSQAQKADLIRRWRKLFAMHDSIFFNQTTILIEDEQDCAEVILEATGQEGVELVVLGQDEEITDAVCDCLSQDEGSRIVHVIDIPWLQKQKPLVLPDTTMPFTYTRVDLNASMSRRARKGNHQFHDAMTKAFSMPRVMRNLEGTRIYDMSQISSALNDLSQSSDPVVVTSNASTTVAVVPRPSSLALRQDATYMIVGGFGGVGHSLAQYLVRHGAKYLAIISRSGANSPDAYKKMVELEQMGASDVKGYACDVCNFGELKDTITRIECELPPLAGLIHSAMSLSDTLFEKMSYDTYCTAARPKIEGSYNLHTLLPNNLDFFILMSSVAGVVGTRGQANYNAGNAYQNALATYRQTQGLRGSAIALTVTTGVGWLAGSEKSGIVEGLKSDGVGTITMEEVQALLTPHFSTRPDTPDADLPPAETILGISSGGLLAQSSIFNPLWAHDNRFSWYRRLDLIPEPTNSTSTPTMTATKSASLNMLLPGAASLQAATTFVLDALVAKLASSLLMPETDIDTSKPISSYGVDSLVAVEVRNWIFREARAQVSVFELLAGGPIKGMAEKIARKSALVGRGVLDVPSSPA</sequence>
<dbReference type="GO" id="GO:0031177">
    <property type="term" value="F:phosphopantetheine binding"/>
    <property type="evidence" value="ECO:0007669"/>
    <property type="project" value="InterPro"/>
</dbReference>
<proteinExistence type="predicted"/>
<dbReference type="EMBL" id="ML996578">
    <property type="protein sequence ID" value="KAF2755008.1"/>
    <property type="molecule type" value="Genomic_DNA"/>
</dbReference>
<dbReference type="GO" id="GO:0016491">
    <property type="term" value="F:oxidoreductase activity"/>
    <property type="evidence" value="ECO:0007669"/>
    <property type="project" value="InterPro"/>
</dbReference>
<dbReference type="InterPro" id="IPR049900">
    <property type="entry name" value="PKS_mFAS_DH"/>
</dbReference>
<dbReference type="Pfam" id="PF21089">
    <property type="entry name" value="PKS_DH_N"/>
    <property type="match status" value="1"/>
</dbReference>
<dbReference type="InterPro" id="IPR011032">
    <property type="entry name" value="GroES-like_sf"/>
</dbReference>
<dbReference type="SUPFAM" id="SSF51735">
    <property type="entry name" value="NAD(P)-binding Rossmann-fold domains"/>
    <property type="match status" value="1"/>
</dbReference>
<feature type="region of interest" description="N-terminal hotdog fold" evidence="5">
    <location>
        <begin position="971"/>
        <end position="1109"/>
    </location>
</feature>
<dbReference type="Pfam" id="PF23297">
    <property type="entry name" value="ACP_SdgA_C"/>
    <property type="match status" value="1"/>
</dbReference>
<dbReference type="InterPro" id="IPR014031">
    <property type="entry name" value="Ketoacyl_synth_C"/>
</dbReference>
<dbReference type="InterPro" id="IPR016039">
    <property type="entry name" value="Thiolase-like"/>
</dbReference>
<dbReference type="Pfam" id="PF02801">
    <property type="entry name" value="Ketoacyl-synt_C"/>
    <property type="match status" value="1"/>
</dbReference>
<dbReference type="InterPro" id="IPR056501">
    <property type="entry name" value="NAD-bd_HRPKS_sdrA"/>
</dbReference>
<evidence type="ECO:0000256" key="1">
    <source>
        <dbReference type="ARBA" id="ARBA00022450"/>
    </source>
</evidence>
<dbReference type="PROSITE" id="PS00012">
    <property type="entry name" value="PHOSPHOPANTETHEINE"/>
    <property type="match status" value="1"/>
</dbReference>
<organism evidence="9 10">
    <name type="scientific">Pseudovirgaria hyperparasitica</name>
    <dbReference type="NCBI Taxonomy" id="470096"/>
    <lineage>
        <taxon>Eukaryota</taxon>
        <taxon>Fungi</taxon>
        <taxon>Dikarya</taxon>
        <taxon>Ascomycota</taxon>
        <taxon>Pezizomycotina</taxon>
        <taxon>Dothideomycetes</taxon>
        <taxon>Dothideomycetes incertae sedis</taxon>
        <taxon>Acrospermales</taxon>
        <taxon>Acrospermaceae</taxon>
        <taxon>Pseudovirgaria</taxon>
    </lineage>
</organism>
<dbReference type="GeneID" id="54483917"/>
<dbReference type="InterPro" id="IPR049551">
    <property type="entry name" value="PKS_DH_C"/>
</dbReference>
<dbReference type="SMART" id="SM00826">
    <property type="entry name" value="PKS_DH"/>
    <property type="match status" value="1"/>
</dbReference>
<accession>A0A6A6VWE4</accession>
<dbReference type="SUPFAM" id="SSF50129">
    <property type="entry name" value="GroES-like"/>
    <property type="match status" value="1"/>
</dbReference>
<dbReference type="RefSeq" id="XP_033597459.1">
    <property type="nucleotide sequence ID" value="XM_033742863.1"/>
</dbReference>
<keyword evidence="3" id="KW-0808">Transferase</keyword>
<feature type="domain" description="Carrier" evidence="6">
    <location>
        <begin position="2370"/>
        <end position="2447"/>
    </location>
</feature>
<feature type="active site" description="Proton donor; for dehydratase activity" evidence="5">
    <location>
        <position position="1196"/>
    </location>
</feature>
<dbReference type="Pfam" id="PF14765">
    <property type="entry name" value="PS-DH"/>
    <property type="match status" value="1"/>
</dbReference>
<feature type="domain" description="Ketosynthase family 3 (KS3)" evidence="7">
    <location>
        <begin position="21"/>
        <end position="446"/>
    </location>
</feature>
<feature type="active site" description="Proton acceptor; for dehydratase activity" evidence="5">
    <location>
        <position position="1003"/>
    </location>
</feature>
<dbReference type="Pfam" id="PF00109">
    <property type="entry name" value="ketoacyl-synt"/>
    <property type="match status" value="1"/>
</dbReference>
<dbReference type="InterPro" id="IPR036291">
    <property type="entry name" value="NAD(P)-bd_dom_sf"/>
</dbReference>
<dbReference type="InterPro" id="IPR036736">
    <property type="entry name" value="ACP-like_sf"/>
</dbReference>
<dbReference type="InterPro" id="IPR016035">
    <property type="entry name" value="Acyl_Trfase/lysoPLipase"/>
</dbReference>
<dbReference type="SMART" id="SM00827">
    <property type="entry name" value="PKS_AT"/>
    <property type="match status" value="1"/>
</dbReference>
<dbReference type="Gene3D" id="3.90.180.10">
    <property type="entry name" value="Medium-chain alcohol dehydrogenases, catalytic domain"/>
    <property type="match status" value="1"/>
</dbReference>
<evidence type="ECO:0000256" key="5">
    <source>
        <dbReference type="PROSITE-ProRule" id="PRU01363"/>
    </source>
</evidence>
<dbReference type="SUPFAM" id="SSF47336">
    <property type="entry name" value="ACP-like"/>
    <property type="match status" value="1"/>
</dbReference>
<dbReference type="InterPro" id="IPR006162">
    <property type="entry name" value="Ppantetheine_attach_site"/>
</dbReference>
<dbReference type="Gene3D" id="1.10.1200.10">
    <property type="entry name" value="ACP-like"/>
    <property type="match status" value="1"/>
</dbReference>
<dbReference type="InterPro" id="IPR020843">
    <property type="entry name" value="ER"/>
</dbReference>
<gene>
    <name evidence="9" type="ORF">EJ05DRAFT_468021</name>
</gene>
<evidence type="ECO:0000259" key="7">
    <source>
        <dbReference type="PROSITE" id="PS52004"/>
    </source>
</evidence>
<dbReference type="InterPro" id="IPR020841">
    <property type="entry name" value="PKS_Beta-ketoAc_synthase_dom"/>
</dbReference>
<keyword evidence="10" id="KW-1185">Reference proteome</keyword>
<keyword evidence="1" id="KW-0596">Phosphopantetheine</keyword>
<feature type="region of interest" description="C-terminal hotdog fold" evidence="5">
    <location>
        <begin position="1128"/>
        <end position="1278"/>
    </location>
</feature>
<dbReference type="OrthoDB" id="329835at2759"/>
<dbReference type="Proteomes" id="UP000799437">
    <property type="component" value="Unassembled WGS sequence"/>
</dbReference>
<evidence type="ECO:0000259" key="6">
    <source>
        <dbReference type="PROSITE" id="PS50075"/>
    </source>
</evidence>
<keyword evidence="2" id="KW-0597">Phosphoprotein</keyword>
<evidence type="ECO:0000313" key="10">
    <source>
        <dbReference type="Proteomes" id="UP000799437"/>
    </source>
</evidence>
<dbReference type="SMART" id="SM00825">
    <property type="entry name" value="PKS_KS"/>
    <property type="match status" value="1"/>
</dbReference>
<name>A0A6A6VWE4_9PEZI</name>
<feature type="domain" description="PKS/mFAS DH" evidence="8">
    <location>
        <begin position="971"/>
        <end position="1278"/>
    </location>
</feature>
<dbReference type="Pfam" id="PF00698">
    <property type="entry name" value="Acyl_transf_1"/>
    <property type="match status" value="1"/>
</dbReference>
<dbReference type="InterPro" id="IPR042104">
    <property type="entry name" value="PKS_dehydratase_sf"/>
</dbReference>
<dbReference type="SMART" id="SM00829">
    <property type="entry name" value="PKS_ER"/>
    <property type="match status" value="1"/>
</dbReference>
<dbReference type="PROSITE" id="PS50075">
    <property type="entry name" value="CARRIER"/>
    <property type="match status" value="1"/>
</dbReference>
<reference evidence="9" key="1">
    <citation type="journal article" date="2020" name="Stud. Mycol.">
        <title>101 Dothideomycetes genomes: a test case for predicting lifestyles and emergence of pathogens.</title>
        <authorList>
            <person name="Haridas S."/>
            <person name="Albert R."/>
            <person name="Binder M."/>
            <person name="Bloem J."/>
            <person name="Labutti K."/>
            <person name="Salamov A."/>
            <person name="Andreopoulos B."/>
            <person name="Baker S."/>
            <person name="Barry K."/>
            <person name="Bills G."/>
            <person name="Bluhm B."/>
            <person name="Cannon C."/>
            <person name="Castanera R."/>
            <person name="Culley D."/>
            <person name="Daum C."/>
            <person name="Ezra D."/>
            <person name="Gonzalez J."/>
            <person name="Henrissat B."/>
            <person name="Kuo A."/>
            <person name="Liang C."/>
            <person name="Lipzen A."/>
            <person name="Lutzoni F."/>
            <person name="Magnuson J."/>
            <person name="Mondo S."/>
            <person name="Nolan M."/>
            <person name="Ohm R."/>
            <person name="Pangilinan J."/>
            <person name="Park H.-J."/>
            <person name="Ramirez L."/>
            <person name="Alfaro M."/>
            <person name="Sun H."/>
            <person name="Tritt A."/>
            <person name="Yoshinaga Y."/>
            <person name="Zwiers L.-H."/>
            <person name="Turgeon B."/>
            <person name="Goodwin S."/>
            <person name="Spatafora J."/>
            <person name="Crous P."/>
            <person name="Grigoriev I."/>
        </authorList>
    </citation>
    <scope>NUCLEOTIDE SEQUENCE</scope>
    <source>
        <strain evidence="9">CBS 121739</strain>
    </source>
</reference>
<dbReference type="SUPFAM" id="SSF53901">
    <property type="entry name" value="Thiolase-like"/>
    <property type="match status" value="1"/>
</dbReference>
<dbReference type="InterPro" id="IPR050091">
    <property type="entry name" value="PKS_NRPS_Biosynth_Enz"/>
</dbReference>
<dbReference type="PROSITE" id="PS52019">
    <property type="entry name" value="PKS_MFAS_DH"/>
    <property type="match status" value="1"/>
</dbReference>
<dbReference type="Pfam" id="PF08659">
    <property type="entry name" value="KR"/>
    <property type="match status" value="1"/>
</dbReference>
<dbReference type="SMART" id="SM00822">
    <property type="entry name" value="PKS_KR"/>
    <property type="match status" value="1"/>
</dbReference>
<evidence type="ECO:0000313" key="9">
    <source>
        <dbReference type="EMBL" id="KAF2755008.1"/>
    </source>
</evidence>
<dbReference type="GO" id="GO:0006633">
    <property type="term" value="P:fatty acid biosynthetic process"/>
    <property type="evidence" value="ECO:0007669"/>
    <property type="project" value="TreeGrafter"/>
</dbReference>
<dbReference type="GO" id="GO:0004312">
    <property type="term" value="F:fatty acid synthase activity"/>
    <property type="evidence" value="ECO:0007669"/>
    <property type="project" value="TreeGrafter"/>
</dbReference>
<dbReference type="GO" id="GO:0030639">
    <property type="term" value="P:polyketide biosynthetic process"/>
    <property type="evidence" value="ECO:0007669"/>
    <property type="project" value="UniProtKB-ARBA"/>
</dbReference>
<evidence type="ECO:0000259" key="8">
    <source>
        <dbReference type="PROSITE" id="PS52019"/>
    </source>
</evidence>
<protein>
    <submittedName>
        <fullName evidence="9">Ketoacyl-synt-domain-containing protein</fullName>
    </submittedName>
</protein>
<dbReference type="InterPro" id="IPR013968">
    <property type="entry name" value="PKS_KR"/>
</dbReference>
<evidence type="ECO:0000256" key="3">
    <source>
        <dbReference type="ARBA" id="ARBA00022679"/>
    </source>
</evidence>